<protein>
    <submittedName>
        <fullName evidence="2">Uncharacterized protein</fullName>
    </submittedName>
</protein>
<dbReference type="AlphaFoldDB" id="A0A392RP87"/>
<feature type="compositionally biased region" description="Polar residues" evidence="1">
    <location>
        <begin position="23"/>
        <end position="41"/>
    </location>
</feature>
<proteinExistence type="predicted"/>
<feature type="compositionally biased region" description="Basic and acidic residues" evidence="1">
    <location>
        <begin position="47"/>
        <end position="62"/>
    </location>
</feature>
<name>A0A392RP87_9FABA</name>
<feature type="region of interest" description="Disordered" evidence="1">
    <location>
        <begin position="1"/>
        <end position="93"/>
    </location>
</feature>
<dbReference type="EMBL" id="LXQA010243862">
    <property type="protein sequence ID" value="MCI37366.1"/>
    <property type="molecule type" value="Genomic_DNA"/>
</dbReference>
<sequence length="93" mass="9997">NMTSTQARLRQARNAKKKAAEMTGTSTSTPLGVSSDRTSPAVSVEIVTEKRPREDDLGETHTSRKNRRVDDVEDPDNSLGVGLHKLTPGVPAA</sequence>
<evidence type="ECO:0000313" key="2">
    <source>
        <dbReference type="EMBL" id="MCI37366.1"/>
    </source>
</evidence>
<keyword evidence="3" id="KW-1185">Reference proteome</keyword>
<evidence type="ECO:0000313" key="3">
    <source>
        <dbReference type="Proteomes" id="UP000265520"/>
    </source>
</evidence>
<feature type="non-terminal residue" evidence="2">
    <location>
        <position position="1"/>
    </location>
</feature>
<comment type="caution">
    <text evidence="2">The sequence shown here is derived from an EMBL/GenBank/DDBJ whole genome shotgun (WGS) entry which is preliminary data.</text>
</comment>
<accession>A0A392RP87</accession>
<feature type="non-terminal residue" evidence="2">
    <location>
        <position position="93"/>
    </location>
</feature>
<reference evidence="2 3" key="1">
    <citation type="journal article" date="2018" name="Front. Plant Sci.">
        <title>Red Clover (Trifolium pratense) and Zigzag Clover (T. medium) - A Picture of Genomic Similarities and Differences.</title>
        <authorList>
            <person name="Dluhosova J."/>
            <person name="Istvanek J."/>
            <person name="Nedelnik J."/>
            <person name="Repkova J."/>
        </authorList>
    </citation>
    <scope>NUCLEOTIDE SEQUENCE [LARGE SCALE GENOMIC DNA]</scope>
    <source>
        <strain evidence="3">cv. 10/8</strain>
        <tissue evidence="2">Leaf</tissue>
    </source>
</reference>
<dbReference type="Proteomes" id="UP000265520">
    <property type="component" value="Unassembled WGS sequence"/>
</dbReference>
<organism evidence="2 3">
    <name type="scientific">Trifolium medium</name>
    <dbReference type="NCBI Taxonomy" id="97028"/>
    <lineage>
        <taxon>Eukaryota</taxon>
        <taxon>Viridiplantae</taxon>
        <taxon>Streptophyta</taxon>
        <taxon>Embryophyta</taxon>
        <taxon>Tracheophyta</taxon>
        <taxon>Spermatophyta</taxon>
        <taxon>Magnoliopsida</taxon>
        <taxon>eudicotyledons</taxon>
        <taxon>Gunneridae</taxon>
        <taxon>Pentapetalae</taxon>
        <taxon>rosids</taxon>
        <taxon>fabids</taxon>
        <taxon>Fabales</taxon>
        <taxon>Fabaceae</taxon>
        <taxon>Papilionoideae</taxon>
        <taxon>50 kb inversion clade</taxon>
        <taxon>NPAAA clade</taxon>
        <taxon>Hologalegina</taxon>
        <taxon>IRL clade</taxon>
        <taxon>Trifolieae</taxon>
        <taxon>Trifolium</taxon>
    </lineage>
</organism>
<evidence type="ECO:0000256" key="1">
    <source>
        <dbReference type="SAM" id="MobiDB-lite"/>
    </source>
</evidence>